<proteinExistence type="predicted"/>
<feature type="chain" id="PRO_5018309728" description="Neurotransmitter-gated ion-channel transmembrane domain-containing protein" evidence="1">
    <location>
        <begin position="21"/>
        <end position="84"/>
    </location>
</feature>
<dbReference type="SUPFAM" id="SSF90112">
    <property type="entry name" value="Neurotransmitter-gated ion-channel transmembrane pore"/>
    <property type="match status" value="1"/>
</dbReference>
<dbReference type="Proteomes" id="UP000270094">
    <property type="component" value="Unassembled WGS sequence"/>
</dbReference>
<reference evidence="2 3" key="1">
    <citation type="submission" date="2018-11" db="EMBL/GenBank/DDBJ databases">
        <authorList>
            <consortium name="Pathogen Informatics"/>
        </authorList>
    </citation>
    <scope>NUCLEOTIDE SEQUENCE [LARGE SCALE GENOMIC DNA]</scope>
</reference>
<evidence type="ECO:0000256" key="1">
    <source>
        <dbReference type="SAM" id="SignalP"/>
    </source>
</evidence>
<dbReference type="AlphaFoldDB" id="A0A3P7J6A5"/>
<gene>
    <name evidence="2" type="ORF">SVUK_LOCUS8412</name>
</gene>
<organism evidence="2 3">
    <name type="scientific">Strongylus vulgaris</name>
    <name type="common">Blood worm</name>
    <dbReference type="NCBI Taxonomy" id="40348"/>
    <lineage>
        <taxon>Eukaryota</taxon>
        <taxon>Metazoa</taxon>
        <taxon>Ecdysozoa</taxon>
        <taxon>Nematoda</taxon>
        <taxon>Chromadorea</taxon>
        <taxon>Rhabditida</taxon>
        <taxon>Rhabditina</taxon>
        <taxon>Rhabditomorpha</taxon>
        <taxon>Strongyloidea</taxon>
        <taxon>Strongylidae</taxon>
        <taxon>Strongylus</taxon>
    </lineage>
</organism>
<evidence type="ECO:0008006" key="4">
    <source>
        <dbReference type="Google" id="ProtNLM"/>
    </source>
</evidence>
<name>A0A3P7J6A5_STRVU</name>
<dbReference type="GO" id="GO:0006811">
    <property type="term" value="P:monoatomic ion transport"/>
    <property type="evidence" value="ECO:0007669"/>
    <property type="project" value="InterPro"/>
</dbReference>
<dbReference type="EMBL" id="UYYB01030459">
    <property type="protein sequence ID" value="VDM73414.1"/>
    <property type="molecule type" value="Genomic_DNA"/>
</dbReference>
<feature type="signal peptide" evidence="1">
    <location>
        <begin position="1"/>
        <end position="20"/>
    </location>
</feature>
<keyword evidence="1" id="KW-0732">Signal</keyword>
<evidence type="ECO:0000313" key="2">
    <source>
        <dbReference type="EMBL" id="VDM73414.1"/>
    </source>
</evidence>
<protein>
    <recommendedName>
        <fullName evidence="4">Neurotransmitter-gated ion-channel transmembrane domain-containing protein</fullName>
    </recommendedName>
</protein>
<dbReference type="Gene3D" id="6.10.250.2810">
    <property type="match status" value="1"/>
</dbReference>
<feature type="non-terminal residue" evidence="2">
    <location>
        <position position="1"/>
    </location>
</feature>
<dbReference type="InterPro" id="IPR036719">
    <property type="entry name" value="Neuro-gated_channel_TM_sf"/>
</dbReference>
<dbReference type="OrthoDB" id="407674at2759"/>
<evidence type="ECO:0000313" key="3">
    <source>
        <dbReference type="Proteomes" id="UP000270094"/>
    </source>
</evidence>
<accession>A0A3P7J6A5</accession>
<sequence>AIDLWFFVCVAFIFFSLVELAVVGSVDRITEIKRRSTKLRLQRMQSGGHMRNLLIFNSKSPPGSMCGIRYPVDNNGDEAWYHMK</sequence>
<dbReference type="GO" id="GO:0016020">
    <property type="term" value="C:membrane"/>
    <property type="evidence" value="ECO:0007669"/>
    <property type="project" value="InterPro"/>
</dbReference>
<keyword evidence="3" id="KW-1185">Reference proteome</keyword>